<name>A0A218Z7X4_9HELO</name>
<evidence type="ECO:0000313" key="3">
    <source>
        <dbReference type="Proteomes" id="UP000242519"/>
    </source>
</evidence>
<proteinExistence type="predicted"/>
<dbReference type="AlphaFoldDB" id="A0A218Z7X4"/>
<organism evidence="2 3">
    <name type="scientific">Diplocarpon coronariae</name>
    <dbReference type="NCBI Taxonomy" id="2795749"/>
    <lineage>
        <taxon>Eukaryota</taxon>
        <taxon>Fungi</taxon>
        <taxon>Dikarya</taxon>
        <taxon>Ascomycota</taxon>
        <taxon>Pezizomycotina</taxon>
        <taxon>Leotiomycetes</taxon>
        <taxon>Helotiales</taxon>
        <taxon>Drepanopezizaceae</taxon>
        <taxon>Diplocarpon</taxon>
    </lineage>
</organism>
<gene>
    <name evidence="2" type="ORF">B2J93_7373</name>
</gene>
<accession>A0A218Z7X4</accession>
<dbReference type="EMBL" id="MZNU01000176">
    <property type="protein sequence ID" value="OWP03355.1"/>
    <property type="molecule type" value="Genomic_DNA"/>
</dbReference>
<feature type="region of interest" description="Disordered" evidence="1">
    <location>
        <begin position="1"/>
        <end position="109"/>
    </location>
</feature>
<sequence length="170" mass="18553">MSPFPGTLPISPTQILAGIRDKGTTRRPESGLKVLDASQRMYGEEKGSHSSQNESPAPVTPLPLGHLIALLRPCTRKQGKENQAKQPHPEPGRIPSNSPTIQKSQHSSKQLCLQTLTPGYPQVSNQSRRSTMILESRLASPTRNSTSSFRGNLLLSLCHPGLRWPSPAYS</sequence>
<comment type="caution">
    <text evidence="2">The sequence shown here is derived from an EMBL/GenBank/DDBJ whole genome shotgun (WGS) entry which is preliminary data.</text>
</comment>
<keyword evidence="3" id="KW-1185">Reference proteome</keyword>
<feature type="compositionally biased region" description="Polar residues" evidence="1">
    <location>
        <begin position="95"/>
        <end position="109"/>
    </location>
</feature>
<dbReference type="Proteomes" id="UP000242519">
    <property type="component" value="Unassembled WGS sequence"/>
</dbReference>
<protein>
    <submittedName>
        <fullName evidence="2">Uncharacterized protein</fullName>
    </submittedName>
</protein>
<evidence type="ECO:0000313" key="2">
    <source>
        <dbReference type="EMBL" id="OWP03355.1"/>
    </source>
</evidence>
<reference evidence="2 3" key="1">
    <citation type="submission" date="2017-04" db="EMBL/GenBank/DDBJ databases">
        <title>Draft genome sequence of Marssonina coronaria NL1: causal agent of apple blotch.</title>
        <authorList>
            <person name="Cheng Q."/>
        </authorList>
    </citation>
    <scope>NUCLEOTIDE SEQUENCE [LARGE SCALE GENOMIC DNA]</scope>
    <source>
        <strain evidence="2 3">NL1</strain>
    </source>
</reference>
<evidence type="ECO:0000256" key="1">
    <source>
        <dbReference type="SAM" id="MobiDB-lite"/>
    </source>
</evidence>
<feature type="compositionally biased region" description="Basic and acidic residues" evidence="1">
    <location>
        <begin position="78"/>
        <end position="91"/>
    </location>
</feature>
<dbReference type="InParanoid" id="A0A218Z7X4"/>
<feature type="compositionally biased region" description="Basic and acidic residues" evidence="1">
    <location>
        <begin position="19"/>
        <end position="30"/>
    </location>
</feature>